<dbReference type="GO" id="GO:0000148">
    <property type="term" value="C:1,3-beta-D-glucan synthase complex"/>
    <property type="evidence" value="ECO:0007669"/>
    <property type="project" value="InterPro"/>
</dbReference>
<feature type="domain" description="Glycosyl transferase 48" evidence="1">
    <location>
        <begin position="108"/>
        <end position="178"/>
    </location>
</feature>
<evidence type="ECO:0000259" key="2">
    <source>
        <dbReference type="Pfam" id="PF25968"/>
    </source>
</evidence>
<dbReference type="Pfam" id="PF02364">
    <property type="entry name" value="Glucan_synthase"/>
    <property type="match status" value="1"/>
</dbReference>
<feature type="domain" description="Callose synthase helical" evidence="2">
    <location>
        <begin position="1"/>
        <end position="101"/>
    </location>
</feature>
<dbReference type="PANTHER" id="PTHR12741">
    <property type="entry name" value="LYST-INTERACTING PROTEIN LIP5 DOPAMINE RESPONSIVE PROTEIN DRG-1"/>
    <property type="match status" value="1"/>
</dbReference>
<dbReference type="AlphaFoldDB" id="A0A392MAG9"/>
<comment type="caution">
    <text evidence="3">The sequence shown here is derived from an EMBL/GenBank/DDBJ whole genome shotgun (WGS) entry which is preliminary data.</text>
</comment>
<dbReference type="GO" id="GO:0006075">
    <property type="term" value="P:(1-&gt;3)-beta-D-glucan biosynthetic process"/>
    <property type="evidence" value="ECO:0007669"/>
    <property type="project" value="InterPro"/>
</dbReference>
<dbReference type="Proteomes" id="UP000265520">
    <property type="component" value="Unassembled WGS sequence"/>
</dbReference>
<keyword evidence="4" id="KW-1185">Reference proteome</keyword>
<dbReference type="GO" id="GO:0005886">
    <property type="term" value="C:plasma membrane"/>
    <property type="evidence" value="ECO:0007669"/>
    <property type="project" value="TreeGrafter"/>
</dbReference>
<dbReference type="EMBL" id="LXQA010006260">
    <property type="protein sequence ID" value="MCH84095.1"/>
    <property type="molecule type" value="Genomic_DNA"/>
</dbReference>
<organism evidence="3 4">
    <name type="scientific">Trifolium medium</name>
    <dbReference type="NCBI Taxonomy" id="97028"/>
    <lineage>
        <taxon>Eukaryota</taxon>
        <taxon>Viridiplantae</taxon>
        <taxon>Streptophyta</taxon>
        <taxon>Embryophyta</taxon>
        <taxon>Tracheophyta</taxon>
        <taxon>Spermatophyta</taxon>
        <taxon>Magnoliopsida</taxon>
        <taxon>eudicotyledons</taxon>
        <taxon>Gunneridae</taxon>
        <taxon>Pentapetalae</taxon>
        <taxon>rosids</taxon>
        <taxon>fabids</taxon>
        <taxon>Fabales</taxon>
        <taxon>Fabaceae</taxon>
        <taxon>Papilionoideae</taxon>
        <taxon>50 kb inversion clade</taxon>
        <taxon>NPAAA clade</taxon>
        <taxon>Hologalegina</taxon>
        <taxon>IRL clade</taxon>
        <taxon>Trifolieae</taxon>
        <taxon>Trifolium</taxon>
    </lineage>
</organism>
<feature type="non-terminal residue" evidence="3">
    <location>
        <position position="178"/>
    </location>
</feature>
<gene>
    <name evidence="3" type="ORF">A2U01_0004926</name>
</gene>
<dbReference type="InterPro" id="IPR058851">
    <property type="entry name" value="CALS1_helical"/>
</dbReference>
<dbReference type="PANTHER" id="PTHR12741:SF67">
    <property type="entry name" value="CALLOSE SYNTHASE 10"/>
    <property type="match status" value="1"/>
</dbReference>
<accession>A0A392MAG9</accession>
<sequence>VERIFREINDSILEGSLVITLSLKKLPLVLSRLTALLGLLTRNDPALAKGAAKAVYELENLDTWNILARARDEGRLFSRIQWPNDPEIKELVKRLHLLLTVKDSAANVPKNLEARRRLEFFTNSLFMDMPSAKPVSETLPFSVFTPYYSETVLYSTSELKKENEDGISILFYLQKIFP</sequence>
<protein>
    <submittedName>
        <fullName evidence="3">Callose synthase 10-like</fullName>
    </submittedName>
</protein>
<dbReference type="GO" id="GO:0003843">
    <property type="term" value="F:1,3-beta-D-glucan synthase activity"/>
    <property type="evidence" value="ECO:0007669"/>
    <property type="project" value="InterPro"/>
</dbReference>
<dbReference type="Pfam" id="PF25968">
    <property type="entry name" value="CALS1"/>
    <property type="match status" value="1"/>
</dbReference>
<evidence type="ECO:0000259" key="1">
    <source>
        <dbReference type="Pfam" id="PF02364"/>
    </source>
</evidence>
<name>A0A392MAG9_9FABA</name>
<feature type="non-terminal residue" evidence="3">
    <location>
        <position position="1"/>
    </location>
</feature>
<dbReference type="InterPro" id="IPR003440">
    <property type="entry name" value="Glyco_trans_48_dom"/>
</dbReference>
<proteinExistence type="predicted"/>
<evidence type="ECO:0000313" key="4">
    <source>
        <dbReference type="Proteomes" id="UP000265520"/>
    </source>
</evidence>
<evidence type="ECO:0000313" key="3">
    <source>
        <dbReference type="EMBL" id="MCH84095.1"/>
    </source>
</evidence>
<reference evidence="3 4" key="1">
    <citation type="journal article" date="2018" name="Front. Plant Sci.">
        <title>Red Clover (Trifolium pratense) and Zigzag Clover (T. medium) - A Picture of Genomic Similarities and Differences.</title>
        <authorList>
            <person name="Dluhosova J."/>
            <person name="Istvanek J."/>
            <person name="Nedelnik J."/>
            <person name="Repkova J."/>
        </authorList>
    </citation>
    <scope>NUCLEOTIDE SEQUENCE [LARGE SCALE GENOMIC DNA]</scope>
    <source>
        <strain evidence="4">cv. 10/8</strain>
        <tissue evidence="3">Leaf</tissue>
    </source>
</reference>